<dbReference type="InterPro" id="IPR027417">
    <property type="entry name" value="P-loop_NTPase"/>
</dbReference>
<dbReference type="InterPro" id="IPR011990">
    <property type="entry name" value="TPR-like_helical_dom_sf"/>
</dbReference>
<dbReference type="Proteomes" id="UP001152646">
    <property type="component" value="Unassembled WGS sequence"/>
</dbReference>
<protein>
    <recommendedName>
        <fullName evidence="2">DUF7779 domain-containing protein</fullName>
    </recommendedName>
</protein>
<dbReference type="InterPro" id="IPR053137">
    <property type="entry name" value="NLR-like"/>
</dbReference>
<dbReference type="InterPro" id="IPR056681">
    <property type="entry name" value="DUF7779"/>
</dbReference>
<accession>A0A9W4NLB8</accession>
<dbReference type="AlphaFoldDB" id="A0A9W4NLB8"/>
<dbReference type="Gene3D" id="3.40.50.300">
    <property type="entry name" value="P-loop containing nucleotide triphosphate hydrolases"/>
    <property type="match status" value="1"/>
</dbReference>
<dbReference type="Pfam" id="PF13424">
    <property type="entry name" value="TPR_12"/>
    <property type="match status" value="3"/>
</dbReference>
<dbReference type="OrthoDB" id="5986190at2759"/>
<organism evidence="3 4">
    <name type="scientific">Penicillium salamii</name>
    <dbReference type="NCBI Taxonomy" id="1612424"/>
    <lineage>
        <taxon>Eukaryota</taxon>
        <taxon>Fungi</taxon>
        <taxon>Dikarya</taxon>
        <taxon>Ascomycota</taxon>
        <taxon>Pezizomycotina</taxon>
        <taxon>Eurotiomycetes</taxon>
        <taxon>Eurotiomycetidae</taxon>
        <taxon>Eurotiales</taxon>
        <taxon>Aspergillaceae</taxon>
        <taxon>Penicillium</taxon>
    </lineage>
</organism>
<dbReference type="Pfam" id="PF13374">
    <property type="entry name" value="TPR_10"/>
    <property type="match status" value="3"/>
</dbReference>
<reference evidence="3" key="1">
    <citation type="submission" date="2021-07" db="EMBL/GenBank/DDBJ databases">
        <authorList>
            <person name="Branca A.L. A."/>
        </authorList>
    </citation>
    <scope>NUCLEOTIDE SEQUENCE</scope>
</reference>
<feature type="domain" description="DUF7779" evidence="2">
    <location>
        <begin position="318"/>
        <end position="418"/>
    </location>
</feature>
<dbReference type="PRINTS" id="PR00381">
    <property type="entry name" value="KINESINLIGHT"/>
</dbReference>
<comment type="caution">
    <text evidence="3">The sequence shown here is derived from an EMBL/GenBank/DDBJ whole genome shotgun (WGS) entry which is preliminary data.</text>
</comment>
<dbReference type="NCBIfam" id="NF040586">
    <property type="entry name" value="FxSxx_TPR"/>
    <property type="match status" value="1"/>
</dbReference>
<name>A0A9W4NLB8_9EURO</name>
<feature type="region of interest" description="Disordered" evidence="1">
    <location>
        <begin position="886"/>
        <end position="920"/>
    </location>
</feature>
<evidence type="ECO:0000313" key="3">
    <source>
        <dbReference type="EMBL" id="CAG8383453.1"/>
    </source>
</evidence>
<feature type="compositionally biased region" description="Polar residues" evidence="1">
    <location>
        <begin position="894"/>
        <end position="919"/>
    </location>
</feature>
<dbReference type="SUPFAM" id="SSF52540">
    <property type="entry name" value="P-loop containing nucleoside triphosphate hydrolases"/>
    <property type="match status" value="1"/>
</dbReference>
<gene>
    <name evidence="3" type="ORF">PSALAMII_LOCUS6282</name>
</gene>
<sequence length="956" mass="108128">MVQILASRLVLTMAQSMHSSIRPQRPETPPAPLSTVPFPRDPDFVSRDSLLDQIAEKISAAGSRIALVGIGGVGKSQLSIEYSYRVRSQSPATWVFWIHASNPARFEQSFRDIANQAKISGRNDPTVNIYQLVEGWLRDGKREKWLLILDNADDDGFLRQSSATGQQSLKVGQTNASTKPLLEYLPRNPNGSIMITSRNKEVALRIVDHRDIIKVEPMEKLEAIELLQRKAELPAETPDIQELVEELDFMPLAIIQAASYIVHREPCCTVSQYLEKLRKSEGSARKLLDYDAGDLFRDWEAKNSILVTWQISFDHIRRIRPSATDLLSLMSFFDRQGISEDLLRFHDKAQNDDSNLQQIAIEYNVEDTDSTSESNMDQNFEDDIATLRAFSFISINRDSTVFTMHRLVQLTVRAWLKSKPDGQLERWKEKYITILWQRFPTGKYENWPQCQPLFPHVKLAMSQRPESYEFLSKWATLLYNGAWYAQTIGHIKELRDMASESRNQRSSMFGLDSEQTLESSVMVAEACRLEGQWEQAEQLQVQVMEAYKTKLGADHPHTLTSIGNLASTFSSQGRLEEAEQLEVQVMETCKAKLGVDHPSTLTSIANLACTYKSQGRWKESEQLEIQTMEIRKTKLGVDHRNTLISMGNLASMLRNQGRLEEAEQLQVQVMKARKTKLGFDHPDTLTSMSNLALVFSSQGRWEEAEQLEVQVMKTRKTKLGVDHPDTLTSKGNLALTFWNQGRLEEAEQLQVQVMKARKTKSGVDHPHTLISMGNLALVFSSQGRLEEAEQLKVQVMETCKTKLGVGHPDTLKSIANLASTLWNQGRLEEAEHLEVQVMETCKTKLGADHPYTLTVMANLAHTLKSSTQDKAALILMAECVRLRERSLGPGHPDTLSSESTLTQWREQSDSLSSKVTEASTELKEDNQILASSTTISLRASKPSECRRRTVFSCQDP</sequence>
<dbReference type="EMBL" id="CAJVPA010000189">
    <property type="protein sequence ID" value="CAG8383453.1"/>
    <property type="molecule type" value="Genomic_DNA"/>
</dbReference>
<dbReference type="PANTHER" id="PTHR46082">
    <property type="entry name" value="ATP/GTP-BINDING PROTEIN-RELATED"/>
    <property type="match status" value="1"/>
</dbReference>
<dbReference type="Gene3D" id="1.25.40.10">
    <property type="entry name" value="Tetratricopeptide repeat domain"/>
    <property type="match status" value="3"/>
</dbReference>
<evidence type="ECO:0000259" key="2">
    <source>
        <dbReference type="Pfam" id="PF25000"/>
    </source>
</evidence>
<dbReference type="Pfam" id="PF25000">
    <property type="entry name" value="DUF7779"/>
    <property type="match status" value="1"/>
</dbReference>
<dbReference type="PANTHER" id="PTHR46082:SF11">
    <property type="entry name" value="AAA+ ATPASE DOMAIN-CONTAINING PROTEIN-RELATED"/>
    <property type="match status" value="1"/>
</dbReference>
<dbReference type="SUPFAM" id="SSF48452">
    <property type="entry name" value="TPR-like"/>
    <property type="match status" value="3"/>
</dbReference>
<proteinExistence type="predicted"/>
<evidence type="ECO:0000256" key="1">
    <source>
        <dbReference type="SAM" id="MobiDB-lite"/>
    </source>
</evidence>
<evidence type="ECO:0000313" key="4">
    <source>
        <dbReference type="Proteomes" id="UP001152646"/>
    </source>
</evidence>